<name>A0A1D9MKL2_9ACTO</name>
<feature type="domain" description="Citrate transporter-like" evidence="7">
    <location>
        <begin position="59"/>
        <end position="414"/>
    </location>
</feature>
<feature type="transmembrane region" description="Helical" evidence="6">
    <location>
        <begin position="229"/>
        <end position="254"/>
    </location>
</feature>
<feature type="transmembrane region" description="Helical" evidence="6">
    <location>
        <begin position="443"/>
        <end position="466"/>
    </location>
</feature>
<keyword evidence="9" id="KW-1185">Reference proteome</keyword>
<sequence length="475" mass="49460">MPTPTKTGKRTSGLPAKTRLQWSGLSLAIALFLFPIILPISGLDGPQSRMLGIFLAAICLWVTEAIPLTATAVGVIFLEVVLISDAAIVPVGADATSAKVYFASLANPVLILFLGGFMIADGAAKYGLDKNLAALLLRPFGGSARLTLLGLMSITALLSAFMSNTATTAAMFAVVSPILKALPTRRARAGVALAIPVAANLGGIATPVGSPPNAIAIGALAEKQIYLTFAGWIALSLPIVLVLLLFSWGVLSTVALPVGTQLELEMKVDFDRSRAAIWFYLITALTIALWLTESLHGVASTIVGFFPVVAFLATQVMDGEDLKKISWPVLWLVAGGIALGVGVGATELDKWLLGSINWQSFSVLWLLLLLALVAVGMSNVISNSASANLLVPLTLGLGASISVDQGTVAVVIAIACSLAMCLPISTPPNAIAYATGTITNRAMLLMGLVVGILGIILLAFVMPFYWYGVGLLPVN</sequence>
<dbReference type="RefSeq" id="WP_071164356.1">
    <property type="nucleotide sequence ID" value="NZ_CP017812.1"/>
</dbReference>
<evidence type="ECO:0000256" key="2">
    <source>
        <dbReference type="ARBA" id="ARBA00022448"/>
    </source>
</evidence>
<feature type="transmembrane region" description="Helical" evidence="6">
    <location>
        <begin position="98"/>
        <end position="120"/>
    </location>
</feature>
<dbReference type="EMBL" id="CP017812">
    <property type="protein sequence ID" value="AOZ72891.1"/>
    <property type="molecule type" value="Genomic_DNA"/>
</dbReference>
<evidence type="ECO:0000256" key="3">
    <source>
        <dbReference type="ARBA" id="ARBA00022692"/>
    </source>
</evidence>
<reference evidence="8 9" key="1">
    <citation type="submission" date="2016-10" db="EMBL/GenBank/DDBJ databases">
        <title>Actinomyces aegypiusis sp. nov., isolated from the Aegypius monachus in Qinghai Tibet Plateau China.</title>
        <authorList>
            <person name="Wang Y."/>
        </authorList>
    </citation>
    <scope>NUCLEOTIDE SEQUENCE [LARGE SCALE GENOMIC DNA]</scope>
    <source>
        <strain evidence="8 9">VUL4_3</strain>
    </source>
</reference>
<keyword evidence="4 6" id="KW-1133">Transmembrane helix</keyword>
<organism evidence="8 9">
    <name type="scientific">Boudabousia tangfeifanii</name>
    <dbReference type="NCBI Taxonomy" id="1912795"/>
    <lineage>
        <taxon>Bacteria</taxon>
        <taxon>Bacillati</taxon>
        <taxon>Actinomycetota</taxon>
        <taxon>Actinomycetes</taxon>
        <taxon>Actinomycetales</taxon>
        <taxon>Actinomycetaceae</taxon>
        <taxon>Boudabousia</taxon>
    </lineage>
</organism>
<keyword evidence="3 6" id="KW-0812">Transmembrane</keyword>
<dbReference type="PANTHER" id="PTHR10283">
    <property type="entry name" value="SOLUTE CARRIER FAMILY 13 MEMBER"/>
    <property type="match status" value="1"/>
</dbReference>
<evidence type="ECO:0000259" key="7">
    <source>
        <dbReference type="Pfam" id="PF03600"/>
    </source>
</evidence>
<keyword evidence="2" id="KW-0813">Transport</keyword>
<feature type="transmembrane region" description="Helical" evidence="6">
    <location>
        <begin position="52"/>
        <end position="78"/>
    </location>
</feature>
<keyword evidence="5 6" id="KW-0472">Membrane</keyword>
<gene>
    <name evidence="8" type="ORF">BK816_05950</name>
</gene>
<evidence type="ECO:0000313" key="9">
    <source>
        <dbReference type="Proteomes" id="UP000176288"/>
    </source>
</evidence>
<dbReference type="PANTHER" id="PTHR10283:SF92">
    <property type="entry name" value="LOW-AFFINITY PHOSPHATE TRANSPORTER PHO91"/>
    <property type="match status" value="1"/>
</dbReference>
<feature type="transmembrane region" description="Helical" evidence="6">
    <location>
        <begin position="191"/>
        <end position="209"/>
    </location>
</feature>
<dbReference type="NCBIfam" id="TIGR00785">
    <property type="entry name" value="dass"/>
    <property type="match status" value="1"/>
</dbReference>
<evidence type="ECO:0000256" key="6">
    <source>
        <dbReference type="SAM" id="Phobius"/>
    </source>
</evidence>
<dbReference type="GO" id="GO:0005315">
    <property type="term" value="F:phosphate transmembrane transporter activity"/>
    <property type="evidence" value="ECO:0007669"/>
    <property type="project" value="TreeGrafter"/>
</dbReference>
<dbReference type="GO" id="GO:0005886">
    <property type="term" value="C:plasma membrane"/>
    <property type="evidence" value="ECO:0007669"/>
    <property type="project" value="TreeGrafter"/>
</dbReference>
<feature type="transmembrane region" description="Helical" evidence="6">
    <location>
        <begin position="385"/>
        <end position="403"/>
    </location>
</feature>
<dbReference type="OrthoDB" id="9766267at2"/>
<dbReference type="Proteomes" id="UP000176288">
    <property type="component" value="Chromosome"/>
</dbReference>
<dbReference type="Pfam" id="PF03600">
    <property type="entry name" value="CitMHS"/>
    <property type="match status" value="1"/>
</dbReference>
<dbReference type="STRING" id="1912795.BK816_05950"/>
<dbReference type="InterPro" id="IPR001898">
    <property type="entry name" value="SLC13A/DASS"/>
</dbReference>
<dbReference type="AlphaFoldDB" id="A0A1D9MKL2"/>
<accession>A0A1D9MKL2</accession>
<feature type="transmembrane region" description="Helical" evidence="6">
    <location>
        <begin position="298"/>
        <end position="317"/>
    </location>
</feature>
<evidence type="ECO:0000256" key="5">
    <source>
        <dbReference type="ARBA" id="ARBA00023136"/>
    </source>
</evidence>
<feature type="transmembrane region" description="Helical" evidence="6">
    <location>
        <begin position="275"/>
        <end position="292"/>
    </location>
</feature>
<feature type="transmembrane region" description="Helical" evidence="6">
    <location>
        <begin position="329"/>
        <end position="346"/>
    </location>
</feature>
<evidence type="ECO:0000256" key="1">
    <source>
        <dbReference type="ARBA" id="ARBA00004141"/>
    </source>
</evidence>
<protein>
    <submittedName>
        <fullName evidence="8">Transporter</fullName>
    </submittedName>
</protein>
<evidence type="ECO:0000313" key="8">
    <source>
        <dbReference type="EMBL" id="AOZ72891.1"/>
    </source>
</evidence>
<dbReference type="KEGG" id="avu:BK816_05950"/>
<dbReference type="InterPro" id="IPR004680">
    <property type="entry name" value="Cit_transptr-like_dom"/>
</dbReference>
<proteinExistence type="predicted"/>
<comment type="subcellular location">
    <subcellularLocation>
        <location evidence="1">Membrane</location>
        <topology evidence="1">Multi-pass membrane protein</topology>
    </subcellularLocation>
</comment>
<feature type="transmembrane region" description="Helical" evidence="6">
    <location>
        <begin position="409"/>
        <end position="431"/>
    </location>
</feature>
<feature type="transmembrane region" description="Helical" evidence="6">
    <location>
        <begin position="20"/>
        <end position="40"/>
    </location>
</feature>
<feature type="transmembrane region" description="Helical" evidence="6">
    <location>
        <begin position="358"/>
        <end position="378"/>
    </location>
</feature>
<evidence type="ECO:0000256" key="4">
    <source>
        <dbReference type="ARBA" id="ARBA00022989"/>
    </source>
</evidence>